<dbReference type="GO" id="GO:0052684">
    <property type="term" value="F:L-serine hydro-lyase (adding indole, L-tryptophan-forming) activity"/>
    <property type="evidence" value="ECO:0007669"/>
    <property type="project" value="TreeGrafter"/>
</dbReference>
<evidence type="ECO:0000256" key="11">
    <source>
        <dbReference type="ARBA" id="ARBA00049047"/>
    </source>
</evidence>
<comment type="subunit">
    <text evidence="5 12">Tetramer of two alpha and two beta chains.</text>
</comment>
<evidence type="ECO:0000256" key="2">
    <source>
        <dbReference type="ARBA" id="ARBA00002786"/>
    </source>
</evidence>
<evidence type="ECO:0000313" key="17">
    <source>
        <dbReference type="Proteomes" id="UP000295506"/>
    </source>
</evidence>
<dbReference type="GO" id="GO:0005737">
    <property type="term" value="C:cytoplasm"/>
    <property type="evidence" value="ECO:0007669"/>
    <property type="project" value="TreeGrafter"/>
</dbReference>
<dbReference type="RefSeq" id="WP_066805912.1">
    <property type="nucleotide sequence ID" value="NZ_CP014206.1"/>
</dbReference>
<feature type="domain" description="Tryptophan synthase beta chain-like PALP" evidence="13">
    <location>
        <begin position="77"/>
        <end position="410"/>
    </location>
</feature>
<dbReference type="PIRSF" id="PIRSF001413">
    <property type="entry name" value="Trp_syn_beta"/>
    <property type="match status" value="1"/>
</dbReference>
<proteinExistence type="inferred from homology"/>
<evidence type="ECO:0000256" key="5">
    <source>
        <dbReference type="ARBA" id="ARBA00011270"/>
    </source>
</evidence>
<evidence type="ECO:0000256" key="6">
    <source>
        <dbReference type="ARBA" id="ARBA00022605"/>
    </source>
</evidence>
<sequence>MSVKKIFLPQDQMPTQWYNPMPDLPTPLAPPLNPATMEPLTPDMLSPIFPDSLIAQEMSQERFIDIPEEVLEVYKIWRPSPLVRADRLEKAIGAKCKIYYKDESVSPAGSHKPNTSVPQAYYNKMEGVKRLATETGAGQWGTALSFACAQYDMECVVYMVKVSYEQKPYRKMIINTYGGTIHASPSDQTRTGREMLARDPECKGSLGLAISEAVEDAATHDDTKYALGSVLNHVLIHQTITGLEVQKQLEMVGEKATHLVGCVGGGSNFGGLVLPFLPQKLAGDPVKFVAVEPKACPTLTRGEYRYDFGDMARLTPLVKMHTLGHDFMPAPIHAGGLRYHGDAPIVCNIVAEGLCDPVAYFQTECFEAAKLFMQTEGFLPAPETSHAIKGAIEVAKNAGPDDVVVFLYSGHGMLDLASYDAFNQGLLTNFELPQRDIEEALKACPVID</sequence>
<dbReference type="InterPro" id="IPR001926">
    <property type="entry name" value="TrpB-like_PALP"/>
</dbReference>
<dbReference type="KEGG" id="dej:AWY79_15440"/>
<dbReference type="InterPro" id="IPR006653">
    <property type="entry name" value="Trp_synth_b_CS"/>
</dbReference>
<comment type="similarity">
    <text evidence="4 12">Belongs to the TrpB family.</text>
</comment>
<evidence type="ECO:0000259" key="13">
    <source>
        <dbReference type="Pfam" id="PF00291"/>
    </source>
</evidence>
<evidence type="ECO:0000256" key="9">
    <source>
        <dbReference type="ARBA" id="ARBA00023141"/>
    </source>
</evidence>
<evidence type="ECO:0000256" key="12">
    <source>
        <dbReference type="HAMAP-Rule" id="MF_00133"/>
    </source>
</evidence>
<organism evidence="15 17">
    <name type="scientific">Pseudodesulfovibrio indicus</name>
    <dbReference type="NCBI Taxonomy" id="1716143"/>
    <lineage>
        <taxon>Bacteria</taxon>
        <taxon>Pseudomonadati</taxon>
        <taxon>Thermodesulfobacteriota</taxon>
        <taxon>Desulfovibrionia</taxon>
        <taxon>Desulfovibrionales</taxon>
        <taxon>Desulfovibrionaceae</taxon>
    </lineage>
</organism>
<dbReference type="InterPro" id="IPR036052">
    <property type="entry name" value="TrpB-like_PALP_sf"/>
</dbReference>
<dbReference type="Proteomes" id="UP000295506">
    <property type="component" value="Unassembled WGS sequence"/>
</dbReference>
<dbReference type="GO" id="GO:0004834">
    <property type="term" value="F:tryptophan synthase activity"/>
    <property type="evidence" value="ECO:0007669"/>
    <property type="project" value="UniProtKB-UniRule"/>
</dbReference>
<keyword evidence="16" id="KW-1185">Reference proteome</keyword>
<evidence type="ECO:0000256" key="1">
    <source>
        <dbReference type="ARBA" id="ARBA00001933"/>
    </source>
</evidence>
<protein>
    <recommendedName>
        <fullName evidence="12">Tryptophan synthase beta chain</fullName>
        <ecNumber evidence="12">4.2.1.20</ecNumber>
    </recommendedName>
</protein>
<dbReference type="NCBIfam" id="NF009057">
    <property type="entry name" value="PRK12391.1"/>
    <property type="match status" value="1"/>
</dbReference>
<dbReference type="HAMAP" id="MF_00133">
    <property type="entry name" value="Trp_synth_beta"/>
    <property type="match status" value="1"/>
</dbReference>
<dbReference type="PROSITE" id="PS00168">
    <property type="entry name" value="TRP_SYNTHASE_BETA"/>
    <property type="match status" value="1"/>
</dbReference>
<dbReference type="Proteomes" id="UP000055611">
    <property type="component" value="Chromosome"/>
</dbReference>
<evidence type="ECO:0000256" key="3">
    <source>
        <dbReference type="ARBA" id="ARBA00004733"/>
    </source>
</evidence>
<evidence type="ECO:0000313" key="15">
    <source>
        <dbReference type="EMBL" id="TDT90690.1"/>
    </source>
</evidence>
<comment type="catalytic activity">
    <reaction evidence="11 12">
        <text>(1S,2R)-1-C-(indol-3-yl)glycerol 3-phosphate + L-serine = D-glyceraldehyde 3-phosphate + L-tryptophan + H2O</text>
        <dbReference type="Rhea" id="RHEA:10532"/>
        <dbReference type="ChEBI" id="CHEBI:15377"/>
        <dbReference type="ChEBI" id="CHEBI:33384"/>
        <dbReference type="ChEBI" id="CHEBI:57912"/>
        <dbReference type="ChEBI" id="CHEBI:58866"/>
        <dbReference type="ChEBI" id="CHEBI:59776"/>
        <dbReference type="EC" id="4.2.1.20"/>
    </reaction>
</comment>
<keyword evidence="7 12" id="KW-0822">Tryptophan biosynthesis</keyword>
<dbReference type="Gene3D" id="3.40.50.1100">
    <property type="match status" value="2"/>
</dbReference>
<comment type="pathway">
    <text evidence="3 12">Amino-acid biosynthesis; L-tryptophan biosynthesis; L-tryptophan from chorismate: step 5/5.</text>
</comment>
<dbReference type="Pfam" id="PF00291">
    <property type="entry name" value="PALP"/>
    <property type="match status" value="1"/>
</dbReference>
<dbReference type="EC" id="4.2.1.20" evidence="12"/>
<keyword evidence="6 12" id="KW-0028">Amino-acid biosynthesis</keyword>
<dbReference type="InterPro" id="IPR006316">
    <property type="entry name" value="Trp_synth_b-like"/>
</dbReference>
<dbReference type="PIRSF" id="PIRSF500824">
    <property type="entry name" value="TrpB_prok"/>
    <property type="match status" value="1"/>
</dbReference>
<dbReference type="EMBL" id="CP014206">
    <property type="protein sequence ID" value="AMK12393.1"/>
    <property type="molecule type" value="Genomic_DNA"/>
</dbReference>
<keyword evidence="9 12" id="KW-0057">Aromatic amino acid biosynthesis</keyword>
<reference evidence="15 17" key="2">
    <citation type="submission" date="2019-03" db="EMBL/GenBank/DDBJ databases">
        <title>Genomic Encyclopedia of Type Strains, Phase IV (KMG-IV): sequencing the most valuable type-strain genomes for metagenomic binning, comparative biology and taxonomic classification.</title>
        <authorList>
            <person name="Goeker M."/>
        </authorList>
    </citation>
    <scope>NUCLEOTIDE SEQUENCE [LARGE SCALE GENOMIC DNA]</scope>
    <source>
        <strain evidence="15 17">DSM 101483</strain>
    </source>
</reference>
<evidence type="ECO:0000256" key="4">
    <source>
        <dbReference type="ARBA" id="ARBA00009982"/>
    </source>
</evidence>
<evidence type="ECO:0000256" key="7">
    <source>
        <dbReference type="ARBA" id="ARBA00022822"/>
    </source>
</evidence>
<keyword evidence="8 12" id="KW-0663">Pyridoxal phosphate</keyword>
<dbReference type="OrthoDB" id="9766131at2"/>
<accession>A0A126QQR1</accession>
<evidence type="ECO:0000313" key="14">
    <source>
        <dbReference type="EMBL" id="AMK12393.1"/>
    </source>
</evidence>
<reference evidence="14 16" key="1">
    <citation type="journal article" date="2016" name="Front. Microbiol.">
        <title>Genome Sequence of the Piezophilic, Mesophilic Sulfate-Reducing Bacterium Desulfovibrio indicus J2T.</title>
        <authorList>
            <person name="Cao J."/>
            <person name="Maignien L."/>
            <person name="Shao Z."/>
            <person name="Alain K."/>
            <person name="Jebbar M."/>
        </authorList>
    </citation>
    <scope>NUCLEOTIDE SEQUENCE [LARGE SCALE GENOMIC DNA]</scope>
    <source>
        <strain evidence="14 16">J2</strain>
    </source>
</reference>
<comment type="cofactor">
    <cofactor evidence="1 12">
        <name>pyridoxal 5'-phosphate</name>
        <dbReference type="ChEBI" id="CHEBI:597326"/>
    </cofactor>
</comment>
<gene>
    <name evidence="12" type="primary">trpB</name>
    <name evidence="14" type="ORF">AWY79_15440</name>
    <name evidence="15" type="ORF">EDC59_102120</name>
</gene>
<evidence type="ECO:0000256" key="10">
    <source>
        <dbReference type="ARBA" id="ARBA00023239"/>
    </source>
</evidence>
<evidence type="ECO:0000313" key="16">
    <source>
        <dbReference type="Proteomes" id="UP000055611"/>
    </source>
</evidence>
<dbReference type="EMBL" id="SOBK01000002">
    <property type="protein sequence ID" value="TDT90690.1"/>
    <property type="molecule type" value="Genomic_DNA"/>
</dbReference>
<dbReference type="PANTHER" id="PTHR48077">
    <property type="entry name" value="TRYPTOPHAN SYNTHASE-RELATED"/>
    <property type="match status" value="1"/>
</dbReference>
<dbReference type="NCBIfam" id="TIGR01415">
    <property type="entry name" value="trpB_rel"/>
    <property type="match status" value="1"/>
</dbReference>
<dbReference type="AlphaFoldDB" id="A0A126QQR1"/>
<feature type="modified residue" description="N6-(pyridoxal phosphate)lysine" evidence="12">
    <location>
        <position position="112"/>
    </location>
</feature>
<dbReference type="PANTHER" id="PTHR48077:SF6">
    <property type="entry name" value="TRYPTOPHAN SYNTHASE"/>
    <property type="match status" value="1"/>
</dbReference>
<evidence type="ECO:0000256" key="8">
    <source>
        <dbReference type="ARBA" id="ARBA00022898"/>
    </source>
</evidence>
<keyword evidence="10 12" id="KW-0456">Lyase</keyword>
<dbReference type="SUPFAM" id="SSF53686">
    <property type="entry name" value="Tryptophan synthase beta subunit-like PLP-dependent enzymes"/>
    <property type="match status" value="1"/>
</dbReference>
<comment type="function">
    <text evidence="2 12">The beta subunit is responsible for the synthesis of L-tryptophan from indole and L-serine.</text>
</comment>
<name>A0A126QQR1_9BACT</name>
<dbReference type="GO" id="GO:0030170">
    <property type="term" value="F:pyridoxal phosphate binding"/>
    <property type="evidence" value="ECO:0007669"/>
    <property type="project" value="InterPro"/>
</dbReference>
<dbReference type="InterPro" id="IPR023026">
    <property type="entry name" value="Trp_synth_beta/beta-like"/>
</dbReference>